<evidence type="ECO:0000313" key="1">
    <source>
        <dbReference type="EMBL" id="ECG7290803.1"/>
    </source>
</evidence>
<dbReference type="EMBL" id="DAAUBA010000017">
    <property type="protein sequence ID" value="HAF0917915.1"/>
    <property type="molecule type" value="Genomic_DNA"/>
</dbReference>
<evidence type="ECO:0000313" key="2">
    <source>
        <dbReference type="EMBL" id="HAE9628049.1"/>
    </source>
</evidence>
<dbReference type="Proteomes" id="UP000305891">
    <property type="component" value="Unassembled WGS sequence"/>
</dbReference>
<evidence type="ECO:0000313" key="7">
    <source>
        <dbReference type="EMBL" id="TWO66489.1"/>
    </source>
</evidence>
<reference evidence="6" key="5">
    <citation type="submission" date="2019-03" db="EMBL/GenBank/DDBJ databases">
        <authorList>
            <person name="Tay M."/>
        </authorList>
    </citation>
    <scope>NUCLEOTIDE SEQUENCE</scope>
    <source>
        <strain evidence="6">SL_55_S309</strain>
    </source>
</reference>
<dbReference type="EMBL" id="DAAUDD010000009">
    <property type="protein sequence ID" value="HAF1224234.1"/>
    <property type="molecule type" value="Genomic_DNA"/>
</dbReference>
<evidence type="ECO:0000313" key="10">
    <source>
        <dbReference type="Proteomes" id="UP000305891"/>
    </source>
</evidence>
<sequence>MRIVSSHDYHISNYDAAKQGSPAVRSLALFIFCGSPHTFTQRWISARYQKREKEAAHGLAYESRCTMRLMLV</sequence>
<dbReference type="EMBL" id="RSBM03000002">
    <property type="protein sequence ID" value="TWO66489.1"/>
    <property type="molecule type" value="Genomic_DNA"/>
</dbReference>
<evidence type="ECO:0000313" key="5">
    <source>
        <dbReference type="EMBL" id="HAF1224234.1"/>
    </source>
</evidence>
<gene>
    <name evidence="6" type="ORF">E2E88_04210</name>
    <name evidence="9" type="ORF">EIL51_015700</name>
    <name evidence="7" type="ORF">EIL58_0004920</name>
    <name evidence="8" type="ORF">EIL68_0003750</name>
    <name evidence="1" type="ORF">FEI81_13080</name>
    <name evidence="2" type="ORF">G4X30_000544</name>
    <name evidence="5" type="ORF">G9C19_001007</name>
    <name evidence="4" type="ORF">G9F91_001702</name>
    <name evidence="3" type="ORF">G9F92_002144</name>
</gene>
<reference evidence="6 10" key="4">
    <citation type="journal article" date="2019" name="Foodborne Pathog. Dis.">
        <title>Whole Genome Sequencing Analysis of Nontyphoidal Salmonella enterica of Chicken Meat and Human Origin Under Surveillance in Sri Lanka.</title>
        <authorList>
            <person name="Tay M.Y.F."/>
            <person name="Pathirage S."/>
            <person name="Chandrasekaran L."/>
            <person name="Wickramasuriya U."/>
            <person name="Sadeepanie N."/>
            <person name="Waidyarathna K.D.K."/>
            <person name="Liyanage L.D.C."/>
            <person name="Seow K.L.G."/>
            <person name="Hendriksen R.S."/>
            <person name="Takeuchi M.T."/>
            <person name="Schlundt J."/>
        </authorList>
    </citation>
    <scope>NUCLEOTIDE SEQUENCE [LARGE SCALE GENOMIC DNA]</scope>
    <source>
        <strain evidence="6 10">SL_55_S309</strain>
    </source>
</reference>
<evidence type="ECO:0000313" key="6">
    <source>
        <dbReference type="EMBL" id="TLB87541.1"/>
    </source>
</evidence>
<reference evidence="7" key="3">
    <citation type="journal article" date="2019" name="Appl. Environ. Microbiol.">
        <title>Clinically Unreported Salmonellosis Outbreak Detected via Comparative Genomic Analysis of Municipal Wastewater Salmonella Isolates.</title>
        <authorList>
            <person name="Diemert S."/>
            <person name="Yan T."/>
        </authorList>
    </citation>
    <scope>NUCLEOTIDE SEQUENCE</scope>
    <source>
        <strain evidence="8">HIY0033</strain>
        <strain evidence="7">HIY0081</strain>
    </source>
</reference>
<evidence type="ECO:0000313" key="4">
    <source>
        <dbReference type="EMBL" id="HAF1116282.1"/>
    </source>
</evidence>
<evidence type="ECO:0000313" key="8">
    <source>
        <dbReference type="EMBL" id="TWW90673.1"/>
    </source>
</evidence>
<dbReference type="EMBL" id="DAAUDK010000010">
    <property type="protein sequence ID" value="HAF1116282.1"/>
    <property type="molecule type" value="Genomic_DNA"/>
</dbReference>
<reference evidence="8" key="7">
    <citation type="submission" date="2019-07" db="EMBL/GenBank/DDBJ databases">
        <title>Antibiotic resistance of municipal wastewater Salmonella isolates.</title>
        <authorList>
            <person name="Diemert S."/>
        </authorList>
    </citation>
    <scope>NUCLEOTIDE SEQUENCE</scope>
    <source>
        <strain evidence="9">HIY0011</strain>
        <strain evidence="8">HIY0033</strain>
    </source>
</reference>
<protein>
    <submittedName>
        <fullName evidence="6">Uncharacterized protein</fullName>
    </submittedName>
</protein>
<dbReference type="EMBL" id="AAIPIO010000009">
    <property type="protein sequence ID" value="ECG7290803.1"/>
    <property type="molecule type" value="Genomic_DNA"/>
</dbReference>
<dbReference type="AlphaFoldDB" id="A0A3R8TI58"/>
<reference evidence="1" key="6">
    <citation type="submission" date="2019-05" db="EMBL/GenBank/DDBJ databases">
        <authorList>
            <person name="Ashton P.M."/>
            <person name="Dallman T."/>
            <person name="Nair S."/>
            <person name="De Pinna E."/>
            <person name="Peters T."/>
            <person name="Grant K."/>
        </authorList>
    </citation>
    <scope>NUCLEOTIDE SEQUENCE</scope>
    <source>
        <strain evidence="1">735871</strain>
    </source>
</reference>
<proteinExistence type="predicted"/>
<name>A0A3R8TI58_SALEB</name>
<organism evidence="6 10">
    <name type="scientific">Salmonella enterica subsp. enterica serovar Java</name>
    <dbReference type="NCBI Taxonomy" id="224729"/>
    <lineage>
        <taxon>Bacteria</taxon>
        <taxon>Pseudomonadati</taxon>
        <taxon>Pseudomonadota</taxon>
        <taxon>Gammaproteobacteria</taxon>
        <taxon>Enterobacterales</taxon>
        <taxon>Enterobacteriaceae</taxon>
        <taxon>Salmonella</taxon>
    </lineage>
</organism>
<dbReference type="EMBL" id="SMQN01000002">
    <property type="protein sequence ID" value="TLB87541.1"/>
    <property type="molecule type" value="Genomic_DNA"/>
</dbReference>
<accession>A0A3R8TI58</accession>
<reference evidence="2" key="2">
    <citation type="submission" date="2018-07" db="EMBL/GenBank/DDBJ databases">
        <authorList>
            <consortium name="NCBI Pathogen Detection Project"/>
        </authorList>
    </citation>
    <scope>NUCLEOTIDE SEQUENCE</scope>
    <source>
        <strain evidence="4">09-0160</strain>
        <strain evidence="5">09-6317</strain>
        <strain evidence="3">12-3073</strain>
        <strain evidence="2">Salmonella enterica</strain>
    </source>
</reference>
<reference evidence="2" key="1">
    <citation type="journal article" date="2018" name="Genome Biol.">
        <title>SKESA: strategic k-mer extension for scrupulous assemblies.</title>
        <authorList>
            <person name="Souvorov A."/>
            <person name="Agarwala R."/>
            <person name="Lipman D.J."/>
        </authorList>
    </citation>
    <scope>NUCLEOTIDE SEQUENCE</scope>
    <source>
        <strain evidence="4">09-0160</strain>
        <strain evidence="5">09-6317</strain>
        <strain evidence="3">12-3073</strain>
        <strain evidence="2">Salmonella enterica</strain>
    </source>
</reference>
<dbReference type="EMBL" id="RSBO03000002">
    <property type="protein sequence ID" value="TWW90673.1"/>
    <property type="molecule type" value="Genomic_DNA"/>
</dbReference>
<comment type="caution">
    <text evidence="6">The sequence shown here is derived from an EMBL/GenBank/DDBJ whole genome shotgun (WGS) entry which is preliminary data.</text>
</comment>
<dbReference type="EMBL" id="RSBV02000011">
    <property type="protein sequence ID" value="TWX04585.1"/>
    <property type="molecule type" value="Genomic_DNA"/>
</dbReference>
<dbReference type="EMBL" id="DAATQO010000007">
    <property type="protein sequence ID" value="HAE9628049.1"/>
    <property type="molecule type" value="Genomic_DNA"/>
</dbReference>
<evidence type="ECO:0000313" key="9">
    <source>
        <dbReference type="EMBL" id="TWX04585.1"/>
    </source>
</evidence>
<evidence type="ECO:0000313" key="3">
    <source>
        <dbReference type="EMBL" id="HAF0917915.1"/>
    </source>
</evidence>